<name>F7ACY9_CIOIN</name>
<dbReference type="InterPro" id="IPR040632">
    <property type="entry name" value="Sulfotransfer_4"/>
</dbReference>
<sequence>MKVICAGFPKTGTKTMYAALRELGYSVYDFDENFWFLRREWMKILSGQSEDSDLWREMYSDVDAVTDLPASFFWREIHRAFPEAKIVLTLREDSSTWLDSMNHQIQVLEDNFIFRLMCFVCPTAIWMRFMVNAIGKVVFNAAPIWPWQWNYVSRSNGVRMKEVYDKHNENVLQFAPKDKLLVFRCQEGWSPLCKFLNKPIPDKPFPHKNIRGGVVAEKLLENSPLICRLQLEFKVAIATVLIPVVYLFFRNFWLK</sequence>
<keyword evidence="1" id="KW-0472">Membrane</keyword>
<evidence type="ECO:0000313" key="2">
    <source>
        <dbReference type="Ensembl" id="ENSCINP00000019544.3"/>
    </source>
</evidence>
<dbReference type="RefSeq" id="XP_002128563.1">
    <property type="nucleotide sequence ID" value="XM_002128527.4"/>
</dbReference>
<dbReference type="Ensembl" id="ENSCINT00000019544.3">
    <property type="protein sequence ID" value="ENSCINP00000019544.3"/>
    <property type="gene ID" value="ENSCING00000009615.3"/>
</dbReference>
<reference evidence="2" key="3">
    <citation type="submission" date="2025-08" db="UniProtKB">
        <authorList>
            <consortium name="Ensembl"/>
        </authorList>
    </citation>
    <scope>IDENTIFICATION</scope>
</reference>
<reference evidence="2" key="2">
    <citation type="journal article" date="2008" name="Genome Biol.">
        <title>Improved genome assembly and evidence-based global gene model set for the chordate Ciona intestinalis: new insight into intron and operon populations.</title>
        <authorList>
            <person name="Satou Y."/>
            <person name="Mineta K."/>
            <person name="Ogasawara M."/>
            <person name="Sasakura Y."/>
            <person name="Shoguchi E."/>
            <person name="Ueno K."/>
            <person name="Yamada L."/>
            <person name="Matsumoto J."/>
            <person name="Wasserscheid J."/>
            <person name="Dewar K."/>
            <person name="Wiley G.B."/>
            <person name="Macmil S.L."/>
            <person name="Roe B.A."/>
            <person name="Zeller R.W."/>
            <person name="Hastings K.E."/>
            <person name="Lemaire P."/>
            <person name="Lindquist E."/>
            <person name="Endo T."/>
            <person name="Hotta K."/>
            <person name="Inaba K."/>
        </authorList>
    </citation>
    <scope>NUCLEOTIDE SEQUENCE [LARGE SCALE GENOMIC DNA]</scope>
    <source>
        <strain evidence="2">wild type</strain>
    </source>
</reference>
<keyword evidence="1" id="KW-0812">Transmembrane</keyword>
<dbReference type="Gene3D" id="3.40.50.300">
    <property type="entry name" value="P-loop containing nucleotide triphosphate hydrolases"/>
    <property type="match status" value="1"/>
</dbReference>
<dbReference type="Pfam" id="PF17784">
    <property type="entry name" value="Sulfotransfer_4"/>
    <property type="match status" value="1"/>
</dbReference>
<dbReference type="GeneID" id="100184759"/>
<dbReference type="HOGENOM" id="CLU_061199_2_2_1"/>
<reference evidence="3" key="1">
    <citation type="journal article" date="2002" name="Science">
        <title>The draft genome of Ciona intestinalis: insights into chordate and vertebrate origins.</title>
        <authorList>
            <person name="Dehal P."/>
            <person name="Satou Y."/>
            <person name="Campbell R.K."/>
            <person name="Chapman J."/>
            <person name="Degnan B."/>
            <person name="De Tomaso A."/>
            <person name="Davidson B."/>
            <person name="Di Gregorio A."/>
            <person name="Gelpke M."/>
            <person name="Goodstein D.M."/>
            <person name="Harafuji N."/>
            <person name="Hastings K.E."/>
            <person name="Ho I."/>
            <person name="Hotta K."/>
            <person name="Huang W."/>
            <person name="Kawashima T."/>
            <person name="Lemaire P."/>
            <person name="Martinez D."/>
            <person name="Meinertzhagen I.A."/>
            <person name="Necula S."/>
            <person name="Nonaka M."/>
            <person name="Putnam N."/>
            <person name="Rash S."/>
            <person name="Saiga H."/>
            <person name="Satake M."/>
            <person name="Terry A."/>
            <person name="Yamada L."/>
            <person name="Wang H.G."/>
            <person name="Awazu S."/>
            <person name="Azumi K."/>
            <person name="Boore J."/>
            <person name="Branno M."/>
            <person name="Chin-Bow S."/>
            <person name="DeSantis R."/>
            <person name="Doyle S."/>
            <person name="Francino P."/>
            <person name="Keys D.N."/>
            <person name="Haga S."/>
            <person name="Hayashi H."/>
            <person name="Hino K."/>
            <person name="Imai K.S."/>
            <person name="Inaba K."/>
            <person name="Kano S."/>
            <person name="Kobayashi K."/>
            <person name="Kobayashi M."/>
            <person name="Lee B.I."/>
            <person name="Makabe K.W."/>
            <person name="Manohar C."/>
            <person name="Matassi G."/>
            <person name="Medina M."/>
            <person name="Mochizuki Y."/>
            <person name="Mount S."/>
            <person name="Morishita T."/>
            <person name="Miura S."/>
            <person name="Nakayama A."/>
            <person name="Nishizaka S."/>
            <person name="Nomoto H."/>
            <person name="Ohta F."/>
            <person name="Oishi K."/>
            <person name="Rigoutsos I."/>
            <person name="Sano M."/>
            <person name="Sasaki A."/>
            <person name="Sasakura Y."/>
            <person name="Shoguchi E."/>
            <person name="Shin-i T."/>
            <person name="Spagnuolo A."/>
            <person name="Stainier D."/>
            <person name="Suzuki M.M."/>
            <person name="Tassy O."/>
            <person name="Takatori N."/>
            <person name="Tokuoka M."/>
            <person name="Yagi K."/>
            <person name="Yoshizaki F."/>
            <person name="Wada S."/>
            <person name="Zhang C."/>
            <person name="Hyatt P.D."/>
            <person name="Larimer F."/>
            <person name="Detter C."/>
            <person name="Doggett N."/>
            <person name="Glavina T."/>
            <person name="Hawkins T."/>
            <person name="Richardson P."/>
            <person name="Lucas S."/>
            <person name="Kohara Y."/>
            <person name="Levine M."/>
            <person name="Satoh N."/>
            <person name="Rokhsar D.S."/>
        </authorList>
    </citation>
    <scope>NUCLEOTIDE SEQUENCE [LARGE SCALE GENOMIC DNA]</scope>
</reference>
<dbReference type="OMA" id="IMAMILE"/>
<dbReference type="STRING" id="7719.ENSCINP00000019544"/>
<dbReference type="SUPFAM" id="SSF52540">
    <property type="entry name" value="P-loop containing nucleoside triphosphate hydrolases"/>
    <property type="match status" value="1"/>
</dbReference>
<organism evidence="2 3">
    <name type="scientific">Ciona intestinalis</name>
    <name type="common">Transparent sea squirt</name>
    <name type="synonym">Ascidia intestinalis</name>
    <dbReference type="NCBI Taxonomy" id="7719"/>
    <lineage>
        <taxon>Eukaryota</taxon>
        <taxon>Metazoa</taxon>
        <taxon>Chordata</taxon>
        <taxon>Tunicata</taxon>
        <taxon>Ascidiacea</taxon>
        <taxon>Phlebobranchia</taxon>
        <taxon>Cionidae</taxon>
        <taxon>Ciona</taxon>
    </lineage>
</organism>
<evidence type="ECO:0000313" key="3">
    <source>
        <dbReference type="Proteomes" id="UP000008144"/>
    </source>
</evidence>
<dbReference type="Proteomes" id="UP000008144">
    <property type="component" value="Chromosome 9"/>
</dbReference>
<dbReference type="OrthoDB" id="272681at2759"/>
<keyword evidence="1" id="KW-1133">Transmembrane helix</keyword>
<dbReference type="PANTHER" id="PTHR36978">
    <property type="entry name" value="P-LOOP CONTAINING NUCLEOTIDE TRIPHOSPHATE HYDROLASE"/>
    <property type="match status" value="1"/>
</dbReference>
<dbReference type="InParanoid" id="F7ACY9"/>
<feature type="transmembrane region" description="Helical" evidence="1">
    <location>
        <begin position="231"/>
        <end position="249"/>
    </location>
</feature>
<dbReference type="PANTHER" id="PTHR36978:SF4">
    <property type="entry name" value="P-LOOP CONTAINING NUCLEOSIDE TRIPHOSPHATE HYDROLASE PROTEIN"/>
    <property type="match status" value="1"/>
</dbReference>
<keyword evidence="3" id="KW-1185">Reference proteome</keyword>
<reference evidence="2" key="4">
    <citation type="submission" date="2025-09" db="UniProtKB">
        <authorList>
            <consortium name="Ensembl"/>
        </authorList>
    </citation>
    <scope>IDENTIFICATION</scope>
</reference>
<dbReference type="EMBL" id="EAAA01002980">
    <property type="status" value="NOT_ANNOTATED_CDS"/>
    <property type="molecule type" value="Genomic_DNA"/>
</dbReference>
<dbReference type="GeneTree" id="ENSGT00940000166373"/>
<dbReference type="InterPro" id="IPR027417">
    <property type="entry name" value="P-loop_NTPase"/>
</dbReference>
<protein>
    <submittedName>
        <fullName evidence="2">Uncharacterized LOC100184759</fullName>
    </submittedName>
</protein>
<dbReference type="AlphaFoldDB" id="F7ACY9"/>
<evidence type="ECO:0000256" key="1">
    <source>
        <dbReference type="SAM" id="Phobius"/>
    </source>
</evidence>
<dbReference type="KEGG" id="cin:100184759"/>
<proteinExistence type="predicted"/>
<accession>F7ACY9</accession>
<accession>A0A1W2WBX6</accession>
<gene>
    <name evidence="2" type="primary">LOC100184759</name>
</gene>